<organism evidence="2 3">
    <name type="scientific">Polyodon spathula</name>
    <name type="common">North American paddlefish</name>
    <name type="synonym">Squalus spathula</name>
    <dbReference type="NCBI Taxonomy" id="7913"/>
    <lineage>
        <taxon>Eukaryota</taxon>
        <taxon>Metazoa</taxon>
        <taxon>Chordata</taxon>
        <taxon>Craniata</taxon>
        <taxon>Vertebrata</taxon>
        <taxon>Euteleostomi</taxon>
        <taxon>Actinopterygii</taxon>
        <taxon>Chondrostei</taxon>
        <taxon>Acipenseriformes</taxon>
        <taxon>Polyodontidae</taxon>
        <taxon>Polyodon</taxon>
    </lineage>
</organism>
<dbReference type="Proteomes" id="UP001166093">
    <property type="component" value="Unassembled WGS sequence"/>
</dbReference>
<name>A0ABS2XGT2_POLSP</name>
<proteinExistence type="predicted"/>
<feature type="region of interest" description="Disordered" evidence="1">
    <location>
        <begin position="204"/>
        <end position="223"/>
    </location>
</feature>
<evidence type="ECO:0000313" key="3">
    <source>
        <dbReference type="Proteomes" id="UP001166093"/>
    </source>
</evidence>
<evidence type="ECO:0000256" key="1">
    <source>
        <dbReference type="SAM" id="MobiDB-lite"/>
    </source>
</evidence>
<protein>
    <submittedName>
        <fullName evidence="2">F200A protein</fullName>
    </submittedName>
</protein>
<feature type="compositionally biased region" description="Low complexity" evidence="1">
    <location>
        <begin position="213"/>
        <end position="223"/>
    </location>
</feature>
<feature type="non-terminal residue" evidence="2">
    <location>
        <position position="1"/>
    </location>
</feature>
<dbReference type="PANTHER" id="PTHR45913">
    <property type="entry name" value="EPM2A-INTERACTING PROTEIN 1"/>
    <property type="match status" value="1"/>
</dbReference>
<comment type="caution">
    <text evidence="2">The sequence shown here is derived from an EMBL/GenBank/DDBJ whole genome shotgun (WGS) entry which is preliminary data.</text>
</comment>
<gene>
    <name evidence="2" type="primary">Fam200a_1</name>
    <name evidence="2" type="ORF">GTO93_0007420</name>
</gene>
<dbReference type="PANTHER" id="PTHR45913:SF19">
    <property type="entry name" value="LOW QUALITY PROTEIN: ZINC FINGER BED DOMAIN-CONTAINING PROTEIN 5-LIKE"/>
    <property type="match status" value="1"/>
</dbReference>
<reference evidence="2" key="1">
    <citation type="journal article" date="2021" name="Cell">
        <title>Tracing the genetic footprints of vertebrate landing in non-teleost ray-finned fishes.</title>
        <authorList>
            <person name="Bi X."/>
            <person name="Wang K."/>
            <person name="Yang L."/>
            <person name="Pan H."/>
            <person name="Jiang H."/>
            <person name="Wei Q."/>
            <person name="Fang M."/>
            <person name="Yu H."/>
            <person name="Zhu C."/>
            <person name="Cai Y."/>
            <person name="He Y."/>
            <person name="Gan X."/>
            <person name="Zeng H."/>
            <person name="Yu D."/>
            <person name="Zhu Y."/>
            <person name="Jiang H."/>
            <person name="Qiu Q."/>
            <person name="Yang H."/>
            <person name="Zhang Y.E."/>
            <person name="Wang W."/>
            <person name="Zhu M."/>
            <person name="He S."/>
            <person name="Zhang G."/>
        </authorList>
    </citation>
    <scope>NUCLEOTIDE SEQUENCE</scope>
    <source>
        <strain evidence="2">Pddl_001</strain>
    </source>
</reference>
<accession>A0ABS2XGT2</accession>
<evidence type="ECO:0000313" key="2">
    <source>
        <dbReference type="EMBL" id="MBN3273296.1"/>
    </source>
</evidence>
<sequence length="240" mass="26498">MVRIICGETEVNKLRAMPLSNNTVKRRIEAATQENMLVERLKNTDAFELQVDLSTEDLPAYEMDCKKTEFVDFLCDQNKTCILAHAIDIFAQLHELIAGLHGKNTNTFQLSDQITAFVKKGHWFAQWGWLLRKQANQLLRGFLRTVRVLLHLICRGTKGAADRAVVARACDLRDTALLVGEAQGTCEAAVALLISTMNSANRESLATEEESSDSMSSNGNASSCLPTSSVALMDNMPSCC</sequence>
<keyword evidence="3" id="KW-1185">Reference proteome</keyword>
<dbReference type="EMBL" id="JAAWVQ010029516">
    <property type="protein sequence ID" value="MBN3273296.1"/>
    <property type="molecule type" value="Genomic_DNA"/>
</dbReference>
<feature type="non-terminal residue" evidence="2">
    <location>
        <position position="240"/>
    </location>
</feature>